<dbReference type="NCBIfam" id="NF033517">
    <property type="entry name" value="transpos_IS66"/>
    <property type="match status" value="1"/>
</dbReference>
<evidence type="ECO:0000259" key="2">
    <source>
        <dbReference type="Pfam" id="PF03050"/>
    </source>
</evidence>
<feature type="domain" description="Transposase IS66 central" evidence="2">
    <location>
        <begin position="149"/>
        <end position="408"/>
    </location>
</feature>
<dbReference type="InterPro" id="IPR052344">
    <property type="entry name" value="Transposase-related"/>
</dbReference>
<name>A0A7G9YHX4_9EURY</name>
<evidence type="ECO:0000313" key="3">
    <source>
        <dbReference type="EMBL" id="QNO47608.1"/>
    </source>
</evidence>
<gene>
    <name evidence="3" type="ORF">PGBELJNO_00006</name>
</gene>
<feature type="compositionally biased region" description="Basic residues" evidence="1">
    <location>
        <begin position="49"/>
        <end position="74"/>
    </location>
</feature>
<evidence type="ECO:0000256" key="1">
    <source>
        <dbReference type="SAM" id="MobiDB-lite"/>
    </source>
</evidence>
<accession>A0A7G9YHX4</accession>
<organism evidence="3">
    <name type="scientific">Candidatus Methanogaster sp. ANME-2c ERB4</name>
    <dbReference type="NCBI Taxonomy" id="2759911"/>
    <lineage>
        <taxon>Archaea</taxon>
        <taxon>Methanobacteriati</taxon>
        <taxon>Methanobacteriota</taxon>
        <taxon>Stenosarchaea group</taxon>
        <taxon>Methanomicrobia</taxon>
        <taxon>Methanosarcinales</taxon>
        <taxon>ANME-2 cluster</taxon>
        <taxon>Candidatus Methanogasteraceae</taxon>
        <taxon>Candidatus Methanogaster</taxon>
    </lineage>
</organism>
<protein>
    <recommendedName>
        <fullName evidence="2">Transposase IS66 central domain-containing protein</fullName>
    </recommendedName>
</protein>
<dbReference type="PANTHER" id="PTHR33678">
    <property type="entry name" value="BLL1576 PROTEIN"/>
    <property type="match status" value="1"/>
</dbReference>
<dbReference type="AlphaFoldDB" id="A0A7G9YHX4"/>
<dbReference type="Pfam" id="PF03050">
    <property type="entry name" value="DDE_Tnp_IS66"/>
    <property type="match status" value="1"/>
</dbReference>
<proteinExistence type="predicted"/>
<feature type="compositionally biased region" description="Basic and acidic residues" evidence="1">
    <location>
        <begin position="79"/>
        <end position="91"/>
    </location>
</feature>
<feature type="region of interest" description="Disordered" evidence="1">
    <location>
        <begin position="38"/>
        <end position="91"/>
    </location>
</feature>
<dbReference type="InterPro" id="IPR004291">
    <property type="entry name" value="Transposase_IS66_central"/>
</dbReference>
<reference evidence="3" key="1">
    <citation type="submission" date="2020-06" db="EMBL/GenBank/DDBJ databases">
        <title>Unique genomic features of the anaerobic methanotrophic archaea.</title>
        <authorList>
            <person name="Chadwick G.L."/>
            <person name="Skennerton C.T."/>
            <person name="Laso-Perez R."/>
            <person name="Leu A.O."/>
            <person name="Speth D.R."/>
            <person name="Yu H."/>
            <person name="Morgan-Lang C."/>
            <person name="Hatzenpichler R."/>
            <person name="Goudeau D."/>
            <person name="Malmstrom R."/>
            <person name="Brazelton W.J."/>
            <person name="Woyke T."/>
            <person name="Hallam S.J."/>
            <person name="Tyson G.W."/>
            <person name="Wegener G."/>
            <person name="Boetius A."/>
            <person name="Orphan V."/>
        </authorList>
    </citation>
    <scope>NUCLEOTIDE SEQUENCE</scope>
</reference>
<dbReference type="EMBL" id="MT631268">
    <property type="protein sequence ID" value="QNO47608.1"/>
    <property type="molecule type" value="Genomic_DNA"/>
</dbReference>
<dbReference type="PANTHER" id="PTHR33678:SF1">
    <property type="entry name" value="BLL1576 PROTEIN"/>
    <property type="match status" value="1"/>
</dbReference>
<sequence>MDKDAIIKQLKDAIDQFKRETELLKGRIKELEAKLAMYENAHTPPSLKRGGKRKKDQNKGGGKKPGQKKGHKGVTRPPAKPDRHVEVTKDRCPDCGTELGDPFSVETKIIEEIPEPQPVIVTEYKIAHYTCPHCQKEVVATDPGCPKEGIFGNNTIAQAALLKYEDRLPHRKIRNSLIRQYGLDISPATILDLTRRAADAVQSEYDAILERVRNAPILYVDETSIDVQGKKHWIWAFTTPAETFVVIRNSRGTKVLIEVLTRRFKGMIVCDGWKPYAKFTNRIQRCWAHLLRESKDLSEKIAEAVPLHRALNRLHDKLIDALENDPPPETREKLLHNAEATLKRWLNRGYGSEKVEKLIGKIENGFDYWFTFVTHPGVESTNNRAERALREHVVQRKIVGTLRNRKGTSIHERIMTVLATWAQQGLNSLQMMRAKLSG</sequence>